<feature type="coiled-coil region" evidence="1">
    <location>
        <begin position="258"/>
        <end position="314"/>
    </location>
</feature>
<dbReference type="PANTHER" id="PTHR33371">
    <property type="entry name" value="INTERMEMBRANE PHOSPHOLIPID TRANSPORT SYSTEM BINDING PROTEIN MLAD-RELATED"/>
    <property type="match status" value="1"/>
</dbReference>
<evidence type="ECO:0000313" key="5">
    <source>
        <dbReference type="Proteomes" id="UP000181976"/>
    </source>
</evidence>
<feature type="domain" description="Mce/MlaD" evidence="3">
    <location>
        <begin position="39"/>
        <end position="116"/>
    </location>
</feature>
<evidence type="ECO:0000256" key="2">
    <source>
        <dbReference type="SAM" id="Phobius"/>
    </source>
</evidence>
<reference evidence="4 5" key="1">
    <citation type="submission" date="2016-10" db="EMBL/GenBank/DDBJ databases">
        <authorList>
            <person name="de Groot N.N."/>
        </authorList>
    </citation>
    <scope>NUCLEOTIDE SEQUENCE [LARGE SCALE GENOMIC DNA]</scope>
    <source>
        <strain evidence="4 5">DSM 19012</strain>
    </source>
</reference>
<dbReference type="InterPro" id="IPR052336">
    <property type="entry name" value="MlaD_Phospholipid_Transporter"/>
</dbReference>
<dbReference type="Proteomes" id="UP000181976">
    <property type="component" value="Unassembled WGS sequence"/>
</dbReference>
<keyword evidence="2" id="KW-0812">Transmembrane</keyword>
<dbReference type="STRING" id="385682.SAMN05444380_108149"/>
<protein>
    <submittedName>
        <fullName evidence="4">ABC-type transporter Mla maintaining outer membrane lipid asymmetry, component MlaD</fullName>
    </submittedName>
</protein>
<proteinExistence type="predicted"/>
<evidence type="ECO:0000259" key="3">
    <source>
        <dbReference type="Pfam" id="PF02470"/>
    </source>
</evidence>
<sequence>MQNRSKKIRLGIFILIGTSILLFLIVYITAREFFRESDTYYVTFRDISVSGMETGSPVKYLGINVGTISKISINPEDITSIIVELALKPGTPIKEDAKADIVALGITGMKAIEIRGGTNEAKLLSPGSYIQAGSSLASEITGRAEVIAKKAENVLNNLQVFTHPDTLAQIITTFKKFSKLAQNADQAILKIDSLIAQNKQNLHFTLENAAKISDSILNVTHSLKETTEKINLLIQSDSINQIIGNTRDITQKLKESDISQLIEDLARVAKQTKELLEKVDDDINKGSKDFLENQEMLKATLRNLEEASRKINNNPSILIRKSKAKNLPDDLFKD</sequence>
<dbReference type="Pfam" id="PF02470">
    <property type="entry name" value="MlaD"/>
    <property type="match status" value="1"/>
</dbReference>
<dbReference type="RefSeq" id="WP_010527031.1">
    <property type="nucleotide sequence ID" value="NZ_AFSL01000026.1"/>
</dbReference>
<evidence type="ECO:0000256" key="1">
    <source>
        <dbReference type="SAM" id="Coils"/>
    </source>
</evidence>
<gene>
    <name evidence="4" type="ORF">SAMN05444380_108149</name>
</gene>
<dbReference type="InParanoid" id="A0A1I1YWN9"/>
<keyword evidence="5" id="KW-1185">Reference proteome</keyword>
<dbReference type="AlphaFoldDB" id="A0A1I1YWN9"/>
<dbReference type="PANTHER" id="PTHR33371:SF4">
    <property type="entry name" value="INTERMEMBRANE PHOSPHOLIPID TRANSPORT SYSTEM BINDING PROTEIN MLAD"/>
    <property type="match status" value="1"/>
</dbReference>
<keyword evidence="2" id="KW-1133">Transmembrane helix</keyword>
<organism evidence="4 5">
    <name type="scientific">Thermophagus xiamenensis</name>
    <dbReference type="NCBI Taxonomy" id="385682"/>
    <lineage>
        <taxon>Bacteria</taxon>
        <taxon>Pseudomonadati</taxon>
        <taxon>Bacteroidota</taxon>
        <taxon>Bacteroidia</taxon>
        <taxon>Marinilabiliales</taxon>
        <taxon>Marinilabiliaceae</taxon>
        <taxon>Thermophagus</taxon>
    </lineage>
</organism>
<accession>A0A1I1YWN9</accession>
<dbReference type="InterPro" id="IPR003399">
    <property type="entry name" value="Mce/MlaD"/>
</dbReference>
<dbReference type="OrthoDB" id="9769132at2"/>
<evidence type="ECO:0000313" key="4">
    <source>
        <dbReference type="EMBL" id="SFE23889.1"/>
    </source>
</evidence>
<feature type="transmembrane region" description="Helical" evidence="2">
    <location>
        <begin position="12"/>
        <end position="30"/>
    </location>
</feature>
<keyword evidence="2" id="KW-0472">Membrane</keyword>
<dbReference type="eggNOG" id="COG1463">
    <property type="taxonomic scope" value="Bacteria"/>
</dbReference>
<keyword evidence="1" id="KW-0175">Coiled coil</keyword>
<name>A0A1I1YWN9_9BACT</name>
<dbReference type="EMBL" id="FONA01000008">
    <property type="protein sequence ID" value="SFE23889.1"/>
    <property type="molecule type" value="Genomic_DNA"/>
</dbReference>